<dbReference type="EMBL" id="FOMW01000004">
    <property type="protein sequence ID" value="SFE04199.1"/>
    <property type="molecule type" value="Genomic_DNA"/>
</dbReference>
<evidence type="ECO:0000313" key="5">
    <source>
        <dbReference type="Proteomes" id="UP000198977"/>
    </source>
</evidence>
<dbReference type="InterPro" id="IPR036680">
    <property type="entry name" value="SPOR-like_sf"/>
</dbReference>
<keyword evidence="2" id="KW-0732">Signal</keyword>
<evidence type="ECO:0000256" key="2">
    <source>
        <dbReference type="SAM" id="SignalP"/>
    </source>
</evidence>
<feature type="chain" id="PRO_5011675689" evidence="2">
    <location>
        <begin position="36"/>
        <end position="496"/>
    </location>
</feature>
<feature type="domain" description="SPOR" evidence="3">
    <location>
        <begin position="418"/>
        <end position="496"/>
    </location>
</feature>
<dbReference type="Gene3D" id="3.30.70.1070">
    <property type="entry name" value="Sporulation related repeat"/>
    <property type="match status" value="1"/>
</dbReference>
<dbReference type="InterPro" id="IPR007730">
    <property type="entry name" value="SPOR-like_dom"/>
</dbReference>
<accession>A0A1I1XA05</accession>
<gene>
    <name evidence="4" type="ORF">SAMN04488523_104295</name>
</gene>
<dbReference type="STRING" id="74348.SAMN04488523_104295"/>
<reference evidence="4 5" key="1">
    <citation type="submission" date="2016-10" db="EMBL/GenBank/DDBJ databases">
        <authorList>
            <person name="de Groot N.N."/>
        </authorList>
    </citation>
    <scope>NUCLEOTIDE SEQUENCE [LARGE SCALE GENOMIC DNA]</scope>
    <source>
        <strain evidence="4 5">DSM 11443</strain>
    </source>
</reference>
<proteinExistence type="predicted"/>
<keyword evidence="5" id="KW-1185">Reference proteome</keyword>
<evidence type="ECO:0000313" key="4">
    <source>
        <dbReference type="EMBL" id="SFE04199.1"/>
    </source>
</evidence>
<dbReference type="GO" id="GO:0042834">
    <property type="term" value="F:peptidoglycan binding"/>
    <property type="evidence" value="ECO:0007669"/>
    <property type="project" value="InterPro"/>
</dbReference>
<sequence>MHRCVYIVWGHDMKLTRLIALAIVAGSIGVTAVQAQNTDRQPAEFPPSSYNGKQYVDSRGCVFIRAGIDGNVTWVPRVSRARQVVCGFQPTGISQVAAAPKAPKEAPVQITMNAPVKSVPAPAPVKRVVKPAAKPVVKQAPAPRVVEAPRPKPLPAPVVVRQTAPVALPKPAPRPRVVAAAPVATTRTVTTQTVRAASACPGASALSQQYLRSSGKNVIRCGPQDAPIVGNRRATQAQVATLAPVARTAPVATVAPASRRAVVAQAPAPVTVTANTRIVPKHVAHNRINTRNVKVPKGYRKVWDDGRLNPYRAEQTLAGRHEMLLVWTQTVPRRLIDTRTGKDVTASVPLIYPYIDVMTQSRELGTVEIVQRDGQRLKRVLRKPGAAPIQRQQVTRKPVYSSRSAPRAVEPQAAAPARAVAGKQYVQVGTFGNPANAQRAAQKIASLGFPARIGKHIKGGKSYLTVQAGPFKADGSTQNAMARLKRAGYRDAFARN</sequence>
<feature type="region of interest" description="Disordered" evidence="1">
    <location>
        <begin position="384"/>
        <end position="413"/>
    </location>
</feature>
<dbReference type="Pfam" id="PF05036">
    <property type="entry name" value="SPOR"/>
    <property type="match status" value="1"/>
</dbReference>
<dbReference type="PROSITE" id="PS51724">
    <property type="entry name" value="SPOR"/>
    <property type="match status" value="1"/>
</dbReference>
<dbReference type="AlphaFoldDB" id="A0A1I1XA05"/>
<feature type="signal peptide" evidence="2">
    <location>
        <begin position="1"/>
        <end position="35"/>
    </location>
</feature>
<name>A0A1I1XA05_9RHOB</name>
<dbReference type="SUPFAM" id="SSF110997">
    <property type="entry name" value="Sporulation related repeat"/>
    <property type="match status" value="1"/>
</dbReference>
<evidence type="ECO:0000256" key="1">
    <source>
        <dbReference type="SAM" id="MobiDB-lite"/>
    </source>
</evidence>
<organism evidence="4 5">
    <name type="scientific">Sulfitobacter brevis</name>
    <dbReference type="NCBI Taxonomy" id="74348"/>
    <lineage>
        <taxon>Bacteria</taxon>
        <taxon>Pseudomonadati</taxon>
        <taxon>Pseudomonadota</taxon>
        <taxon>Alphaproteobacteria</taxon>
        <taxon>Rhodobacterales</taxon>
        <taxon>Roseobacteraceae</taxon>
        <taxon>Sulfitobacter</taxon>
    </lineage>
</organism>
<dbReference type="Proteomes" id="UP000198977">
    <property type="component" value="Unassembled WGS sequence"/>
</dbReference>
<protein>
    <submittedName>
        <fullName evidence="4">Sporulation related domain-containing protein</fullName>
    </submittedName>
</protein>
<evidence type="ECO:0000259" key="3">
    <source>
        <dbReference type="PROSITE" id="PS51724"/>
    </source>
</evidence>